<reference evidence="10 11" key="1">
    <citation type="journal article" date="1979" name="Int. J. Syst. Evol. Microbiol.">
        <title>Bacillus globisporus subsp. marinus subsp. nov.</title>
        <authorList>
            <person name="Liu H."/>
        </authorList>
    </citation>
    <scope>NUCLEOTIDE SEQUENCE [LARGE SCALE GENOMIC DNA]</scope>
    <source>
        <strain evidence="10 11">DSM 1297</strain>
    </source>
</reference>
<feature type="domain" description="Acyl-CoA dehydrogenase/oxidase C-terminal" evidence="7">
    <location>
        <begin position="249"/>
        <end position="366"/>
    </location>
</feature>
<dbReference type="CDD" id="cd00567">
    <property type="entry name" value="ACAD"/>
    <property type="match status" value="1"/>
</dbReference>
<feature type="domain" description="Acyl-CoA oxidase/dehydrogenase middle" evidence="8">
    <location>
        <begin position="130"/>
        <end position="223"/>
    </location>
</feature>
<comment type="similarity">
    <text evidence="2 6">Belongs to the acyl-CoA dehydrogenase family.</text>
</comment>
<evidence type="ECO:0000259" key="9">
    <source>
        <dbReference type="Pfam" id="PF02771"/>
    </source>
</evidence>
<keyword evidence="3 6" id="KW-0285">Flavoprotein</keyword>
<dbReference type="Pfam" id="PF02770">
    <property type="entry name" value="Acyl-CoA_dh_M"/>
    <property type="match status" value="1"/>
</dbReference>
<organism evidence="10 11">
    <name type="scientific">Jeotgalibacillus marinus</name>
    <dbReference type="NCBI Taxonomy" id="86667"/>
    <lineage>
        <taxon>Bacteria</taxon>
        <taxon>Bacillati</taxon>
        <taxon>Bacillota</taxon>
        <taxon>Bacilli</taxon>
        <taxon>Bacillales</taxon>
        <taxon>Caryophanaceae</taxon>
        <taxon>Jeotgalibacillus</taxon>
    </lineage>
</organism>
<accession>A0ABV3Q0S4</accession>
<dbReference type="Gene3D" id="2.40.110.10">
    <property type="entry name" value="Butyryl-CoA Dehydrogenase, subunit A, domain 2"/>
    <property type="match status" value="1"/>
</dbReference>
<dbReference type="EMBL" id="JBFMIA010000002">
    <property type="protein sequence ID" value="MEW9500927.1"/>
    <property type="molecule type" value="Genomic_DNA"/>
</dbReference>
<dbReference type="Gene3D" id="1.10.540.10">
    <property type="entry name" value="Acyl-CoA dehydrogenase/oxidase, N-terminal domain"/>
    <property type="match status" value="1"/>
</dbReference>
<dbReference type="PANTHER" id="PTHR43884:SF25">
    <property type="entry name" value="ACYL-COA DEHYDROGENASE YDBM-RELATED"/>
    <property type="match status" value="1"/>
</dbReference>
<dbReference type="SUPFAM" id="SSF56645">
    <property type="entry name" value="Acyl-CoA dehydrogenase NM domain-like"/>
    <property type="match status" value="1"/>
</dbReference>
<keyword evidence="5 6" id="KW-0560">Oxidoreductase</keyword>
<dbReference type="Proteomes" id="UP001556040">
    <property type="component" value="Unassembled WGS sequence"/>
</dbReference>
<proteinExistence type="inferred from homology"/>
<dbReference type="InterPro" id="IPR013786">
    <property type="entry name" value="AcylCoA_DH/ox_N"/>
</dbReference>
<dbReference type="InterPro" id="IPR036250">
    <property type="entry name" value="AcylCo_DH-like_C"/>
</dbReference>
<dbReference type="InterPro" id="IPR046373">
    <property type="entry name" value="Acyl-CoA_Oxase/DH_mid-dom_sf"/>
</dbReference>
<evidence type="ECO:0000313" key="10">
    <source>
        <dbReference type="EMBL" id="MEW9500927.1"/>
    </source>
</evidence>
<sequence>MLDRSGFLYDFVRTNEQREMVRELEKLRPLFKKREPLLDQLNSLPKENIDALKGIGYHTLTLSKQFGGQGMGLYSFVLGQELIAKGSGATALSIGWHVGSLLEFSEKRHWNKNVTDWLLDKIKQGALINTASTEKGAGSPMRGALPGTTATQSGDHWVISGKKSYTSLAPLIDYFFVTATIEKSQEIATFVVPRETTGVSILKTWDSVGMRGTASHDLVMDKVVIPKDFILKRHDKKSKPWTPGWQLHIPACYIGIAGAARDEAVEFAASYTPASLGKPIGSMPNIQQEIGEMDIQLLSARQVLYHAAQSYEESNDKEQLRALLSSAKVTVTNAAIDIVDKAMRIVGPQAMSQKNPMQRYYLDVRMGLHNPPMEDMVKKTFGEQAIKTI</sequence>
<dbReference type="SUPFAM" id="SSF47203">
    <property type="entry name" value="Acyl-CoA dehydrogenase C-terminal domain-like"/>
    <property type="match status" value="1"/>
</dbReference>
<evidence type="ECO:0000256" key="2">
    <source>
        <dbReference type="ARBA" id="ARBA00009347"/>
    </source>
</evidence>
<evidence type="ECO:0000256" key="5">
    <source>
        <dbReference type="ARBA" id="ARBA00023002"/>
    </source>
</evidence>
<evidence type="ECO:0000256" key="1">
    <source>
        <dbReference type="ARBA" id="ARBA00001974"/>
    </source>
</evidence>
<keyword evidence="4 6" id="KW-0274">FAD</keyword>
<dbReference type="InterPro" id="IPR006091">
    <property type="entry name" value="Acyl-CoA_Oxase/DH_mid-dom"/>
</dbReference>
<feature type="domain" description="Acyl-CoA dehydrogenase/oxidase N-terminal" evidence="9">
    <location>
        <begin position="19"/>
        <end position="99"/>
    </location>
</feature>
<dbReference type="Gene3D" id="1.20.140.10">
    <property type="entry name" value="Butyryl-CoA Dehydrogenase, subunit A, domain 3"/>
    <property type="match status" value="1"/>
</dbReference>
<evidence type="ECO:0000256" key="4">
    <source>
        <dbReference type="ARBA" id="ARBA00022827"/>
    </source>
</evidence>
<dbReference type="InterPro" id="IPR009075">
    <property type="entry name" value="AcylCo_DH/oxidase_C"/>
</dbReference>
<evidence type="ECO:0000259" key="8">
    <source>
        <dbReference type="Pfam" id="PF02770"/>
    </source>
</evidence>
<protein>
    <submittedName>
        <fullName evidence="10">Acyl-CoA dehydrogenase family protein</fullName>
        <ecNumber evidence="10">1.-.-.-</ecNumber>
    </submittedName>
</protein>
<evidence type="ECO:0000256" key="3">
    <source>
        <dbReference type="ARBA" id="ARBA00022630"/>
    </source>
</evidence>
<dbReference type="InterPro" id="IPR037069">
    <property type="entry name" value="AcylCoA_DH/ox_N_sf"/>
</dbReference>
<comment type="cofactor">
    <cofactor evidence="1 6">
        <name>FAD</name>
        <dbReference type="ChEBI" id="CHEBI:57692"/>
    </cofactor>
</comment>
<dbReference type="GO" id="GO:0016491">
    <property type="term" value="F:oxidoreductase activity"/>
    <property type="evidence" value="ECO:0007669"/>
    <property type="project" value="UniProtKB-KW"/>
</dbReference>
<keyword evidence="11" id="KW-1185">Reference proteome</keyword>
<comment type="caution">
    <text evidence="10">The sequence shown here is derived from an EMBL/GenBank/DDBJ whole genome shotgun (WGS) entry which is preliminary data.</text>
</comment>
<evidence type="ECO:0000256" key="6">
    <source>
        <dbReference type="RuleBase" id="RU362125"/>
    </source>
</evidence>
<dbReference type="PIRSF" id="PIRSF016578">
    <property type="entry name" value="HsaA"/>
    <property type="match status" value="1"/>
</dbReference>
<evidence type="ECO:0000313" key="11">
    <source>
        <dbReference type="Proteomes" id="UP001556040"/>
    </source>
</evidence>
<dbReference type="PANTHER" id="PTHR43884">
    <property type="entry name" value="ACYL-COA DEHYDROGENASE"/>
    <property type="match status" value="1"/>
</dbReference>
<dbReference type="InterPro" id="IPR009100">
    <property type="entry name" value="AcylCoA_DH/oxidase_NM_dom_sf"/>
</dbReference>
<gene>
    <name evidence="10" type="ORF">AB1471_03810</name>
</gene>
<dbReference type="Pfam" id="PF02771">
    <property type="entry name" value="Acyl-CoA_dh_N"/>
    <property type="match status" value="1"/>
</dbReference>
<name>A0ABV3Q0S4_9BACL</name>
<dbReference type="Pfam" id="PF00441">
    <property type="entry name" value="Acyl-CoA_dh_1"/>
    <property type="match status" value="1"/>
</dbReference>
<evidence type="ECO:0000259" key="7">
    <source>
        <dbReference type="Pfam" id="PF00441"/>
    </source>
</evidence>
<dbReference type="EC" id="1.-.-.-" evidence="10"/>